<evidence type="ECO:0000256" key="5">
    <source>
        <dbReference type="ARBA" id="ARBA00023040"/>
    </source>
</evidence>
<evidence type="ECO:0000256" key="6">
    <source>
        <dbReference type="ARBA" id="ARBA00023136"/>
    </source>
</evidence>
<reference evidence="12 13" key="1">
    <citation type="submission" date="2023-09" db="EMBL/GenBank/DDBJ databases">
        <title>Pangenome analysis of Batrachochytrium dendrobatidis and related Chytrids.</title>
        <authorList>
            <person name="Yacoub M.N."/>
            <person name="Stajich J.E."/>
            <person name="James T.Y."/>
        </authorList>
    </citation>
    <scope>NUCLEOTIDE SEQUENCE [LARGE SCALE GENOMIC DNA]</scope>
    <source>
        <strain evidence="12 13">JEL0888</strain>
    </source>
</reference>
<evidence type="ECO:0000256" key="8">
    <source>
        <dbReference type="ARBA" id="ARBA00023224"/>
    </source>
</evidence>
<keyword evidence="6 10" id="KW-0472">Membrane</keyword>
<accession>A0ABR4NGM9</accession>
<name>A0ABR4NGM9_9FUNG</name>
<comment type="subcellular location">
    <subcellularLocation>
        <location evidence="1">Cell membrane</location>
        <topology evidence="1">Multi-pass membrane protein</topology>
    </subcellularLocation>
</comment>
<keyword evidence="13" id="KW-1185">Reference proteome</keyword>
<dbReference type="PROSITE" id="PS50262">
    <property type="entry name" value="G_PROTEIN_RECEP_F1_2"/>
    <property type="match status" value="1"/>
</dbReference>
<feature type="transmembrane region" description="Helical" evidence="10">
    <location>
        <begin position="339"/>
        <end position="356"/>
    </location>
</feature>
<feature type="transmembrane region" description="Helical" evidence="10">
    <location>
        <begin position="60"/>
        <end position="81"/>
    </location>
</feature>
<feature type="transmembrane region" description="Helical" evidence="10">
    <location>
        <begin position="101"/>
        <end position="120"/>
    </location>
</feature>
<dbReference type="PANTHER" id="PTHR24229:SF40">
    <property type="entry name" value="ALLATOSTATIN C RECEPTOR 1-RELATED"/>
    <property type="match status" value="1"/>
</dbReference>
<evidence type="ECO:0000313" key="12">
    <source>
        <dbReference type="EMBL" id="KAL2918657.1"/>
    </source>
</evidence>
<organism evidence="12 13">
    <name type="scientific">Polyrhizophydium stewartii</name>
    <dbReference type="NCBI Taxonomy" id="2732419"/>
    <lineage>
        <taxon>Eukaryota</taxon>
        <taxon>Fungi</taxon>
        <taxon>Fungi incertae sedis</taxon>
        <taxon>Chytridiomycota</taxon>
        <taxon>Chytridiomycota incertae sedis</taxon>
        <taxon>Chytridiomycetes</taxon>
        <taxon>Rhizophydiales</taxon>
        <taxon>Rhizophydiales incertae sedis</taxon>
        <taxon>Polyrhizophydium</taxon>
    </lineage>
</organism>
<evidence type="ECO:0000256" key="9">
    <source>
        <dbReference type="SAM" id="MobiDB-lite"/>
    </source>
</evidence>
<feature type="transmembrane region" description="Helical" evidence="10">
    <location>
        <begin position="132"/>
        <end position="153"/>
    </location>
</feature>
<gene>
    <name evidence="12" type="ORF">HK105_201491</name>
</gene>
<dbReference type="PANTHER" id="PTHR24229">
    <property type="entry name" value="NEUROPEPTIDES RECEPTOR"/>
    <property type="match status" value="1"/>
</dbReference>
<evidence type="ECO:0000256" key="1">
    <source>
        <dbReference type="ARBA" id="ARBA00004651"/>
    </source>
</evidence>
<sequence>MSASTRAADLANLAALVCFDPSLFRTQLTVNLIAIAANVATLSAMARFSRFPETLLSASVLVVDLALSLFLSGVSIASLAQGVPALWTPGMCHPMTLLYEGSQYTTALMLVTIAVLNWLVVAKHYPAVSFRLAICCIAAVWAVAMSIIVATFATMSLQPTPNGIMCFATMGSPISINSPYIEQRSFTAAPSAADARAGSTGHSGAKHANASTGGTTTGAANATDRNPTARSYDSKGDWRKRARFNPLLVVATILLCLTPVVVIWAYASINARVRAIQRSVHSIIVAPAPNGTGSFEDLGQDLPRASPSTETSASTGSALRLGWSCQRRKGKFDSAVRNLALRSFVTTLVFVAFWGAKMATKLVYFFGEANISIQLLTIGHFLYLSTTVLNPLIFLMYDQRLQSGIAELAAPAILRVMADAQSRMSPGFIGRRQQADASAGDACAGSVHSDDAPRSQSAAAAHAVEMA</sequence>
<dbReference type="EMBL" id="JADGIZ020000005">
    <property type="protein sequence ID" value="KAL2918657.1"/>
    <property type="molecule type" value="Genomic_DNA"/>
</dbReference>
<keyword evidence="5" id="KW-0297">G-protein coupled receptor</keyword>
<evidence type="ECO:0000313" key="13">
    <source>
        <dbReference type="Proteomes" id="UP001527925"/>
    </source>
</evidence>
<dbReference type="Gene3D" id="1.20.1070.10">
    <property type="entry name" value="Rhodopsin 7-helix transmembrane proteins"/>
    <property type="match status" value="2"/>
</dbReference>
<comment type="caution">
    <text evidence="12">The sequence shown here is derived from an EMBL/GenBank/DDBJ whole genome shotgun (WGS) entry which is preliminary data.</text>
</comment>
<evidence type="ECO:0000256" key="10">
    <source>
        <dbReference type="SAM" id="Phobius"/>
    </source>
</evidence>
<keyword evidence="8" id="KW-0807">Transducer</keyword>
<evidence type="ECO:0000256" key="7">
    <source>
        <dbReference type="ARBA" id="ARBA00023170"/>
    </source>
</evidence>
<keyword evidence="2" id="KW-1003">Cell membrane</keyword>
<evidence type="ECO:0000256" key="4">
    <source>
        <dbReference type="ARBA" id="ARBA00022989"/>
    </source>
</evidence>
<feature type="transmembrane region" description="Helical" evidence="10">
    <location>
        <begin position="376"/>
        <end position="397"/>
    </location>
</feature>
<keyword evidence="4 10" id="KW-1133">Transmembrane helix</keyword>
<feature type="region of interest" description="Disordered" evidence="9">
    <location>
        <begin position="194"/>
        <end position="235"/>
    </location>
</feature>
<evidence type="ECO:0000256" key="3">
    <source>
        <dbReference type="ARBA" id="ARBA00022692"/>
    </source>
</evidence>
<feature type="domain" description="G-protein coupled receptors family 1 profile" evidence="11">
    <location>
        <begin position="37"/>
        <end position="394"/>
    </location>
</feature>
<dbReference type="Proteomes" id="UP001527925">
    <property type="component" value="Unassembled WGS sequence"/>
</dbReference>
<evidence type="ECO:0000259" key="11">
    <source>
        <dbReference type="PROSITE" id="PS50262"/>
    </source>
</evidence>
<protein>
    <recommendedName>
        <fullName evidence="11">G-protein coupled receptors family 1 profile domain-containing protein</fullName>
    </recommendedName>
</protein>
<keyword evidence="7" id="KW-0675">Receptor</keyword>
<keyword evidence="3 10" id="KW-0812">Transmembrane</keyword>
<dbReference type="SUPFAM" id="SSF81321">
    <property type="entry name" value="Family A G protein-coupled receptor-like"/>
    <property type="match status" value="1"/>
</dbReference>
<proteinExistence type="predicted"/>
<evidence type="ECO:0000256" key="2">
    <source>
        <dbReference type="ARBA" id="ARBA00022475"/>
    </source>
</evidence>
<dbReference type="InterPro" id="IPR017452">
    <property type="entry name" value="GPCR_Rhodpsn_7TM"/>
</dbReference>
<feature type="compositionally biased region" description="Low complexity" evidence="9">
    <location>
        <begin position="208"/>
        <end position="223"/>
    </location>
</feature>
<feature type="transmembrane region" description="Helical" evidence="10">
    <location>
        <begin position="247"/>
        <end position="269"/>
    </location>
</feature>